<dbReference type="AlphaFoldDB" id="A0A1Y4JWU9"/>
<dbReference type="EMBL" id="NFKE01000005">
    <property type="protein sequence ID" value="OUP34471.1"/>
    <property type="molecule type" value="Genomic_DNA"/>
</dbReference>
<proteinExistence type="predicted"/>
<feature type="domain" description="DUF4469" evidence="1">
    <location>
        <begin position="10"/>
        <end position="86"/>
    </location>
</feature>
<accession>A0A1Y4JWU9</accession>
<evidence type="ECO:0000313" key="3">
    <source>
        <dbReference type="EMBL" id="RGT32741.1"/>
    </source>
</evidence>
<dbReference type="Gene3D" id="2.70.50.70">
    <property type="match status" value="1"/>
</dbReference>
<dbReference type="EMBL" id="QRWP01000007">
    <property type="protein sequence ID" value="RGT32741.1"/>
    <property type="molecule type" value="Genomic_DNA"/>
</dbReference>
<evidence type="ECO:0000313" key="5">
    <source>
        <dbReference type="Proteomes" id="UP000285159"/>
    </source>
</evidence>
<dbReference type="Proteomes" id="UP000196587">
    <property type="component" value="Unassembled WGS sequence"/>
</dbReference>
<name>A0A1Y4JWU9_9BACE</name>
<reference evidence="2" key="2">
    <citation type="journal article" date="2018" name="BMC Genomics">
        <title>Whole genome sequencing and function prediction of 133 gut anaerobes isolated from chicken caecum in pure cultures.</title>
        <authorList>
            <person name="Medvecky M."/>
            <person name="Cejkova D."/>
            <person name="Polansky O."/>
            <person name="Karasova D."/>
            <person name="Kubasova T."/>
            <person name="Cizek A."/>
            <person name="Rychlik I."/>
        </authorList>
    </citation>
    <scope>NUCLEOTIDE SEQUENCE</scope>
    <source>
        <strain evidence="2">An189</strain>
    </source>
</reference>
<protein>
    <submittedName>
        <fullName evidence="3">DUF4469 domain-containing protein</fullName>
    </submittedName>
</protein>
<sequence length="127" mass="14186">MEKMLNTPFIKDIYDPLTGSHDGTITPSAPIVVTGENLRLSALEETVLGLAPLENSGCLIQISHVCKYTDTQLLVVLPNLDPGTYSPVLQVYEAGKLVLVYVFPVVWRVCREGDVDYSIRYYRNKII</sequence>
<reference evidence="3 5" key="3">
    <citation type="submission" date="2018-08" db="EMBL/GenBank/DDBJ databases">
        <title>A genome reference for cultivated species of the human gut microbiota.</title>
        <authorList>
            <person name="Zou Y."/>
            <person name="Xue W."/>
            <person name="Luo G."/>
        </authorList>
    </citation>
    <scope>NUCLEOTIDE SEQUENCE [LARGE SCALE GENOMIC DNA]</scope>
    <source>
        <strain evidence="3 5">AF19-1AC</strain>
    </source>
</reference>
<evidence type="ECO:0000313" key="2">
    <source>
        <dbReference type="EMBL" id="OUP34471.1"/>
    </source>
</evidence>
<organism evidence="2 4">
    <name type="scientific">Bacteroides clarus</name>
    <dbReference type="NCBI Taxonomy" id="626929"/>
    <lineage>
        <taxon>Bacteria</taxon>
        <taxon>Pseudomonadati</taxon>
        <taxon>Bacteroidota</taxon>
        <taxon>Bacteroidia</taxon>
        <taxon>Bacteroidales</taxon>
        <taxon>Bacteroidaceae</taxon>
        <taxon>Bacteroides</taxon>
    </lineage>
</organism>
<dbReference type="InterPro" id="IPR027824">
    <property type="entry name" value="DUF4469"/>
</dbReference>
<reference evidence="4" key="1">
    <citation type="submission" date="2017-04" db="EMBL/GenBank/DDBJ databases">
        <title>Function of individual gut microbiota members based on whole genome sequencing of pure cultures obtained from chicken caecum.</title>
        <authorList>
            <person name="Medvecky M."/>
            <person name="Cejkova D."/>
            <person name="Polansky O."/>
            <person name="Karasova D."/>
            <person name="Kubasova T."/>
            <person name="Cizek A."/>
            <person name="Rychlik I."/>
        </authorList>
    </citation>
    <scope>NUCLEOTIDE SEQUENCE [LARGE SCALE GENOMIC DNA]</scope>
    <source>
        <strain evidence="4">An189</strain>
    </source>
</reference>
<dbReference type="RefSeq" id="WP_087412649.1">
    <property type="nucleotide sequence ID" value="NZ_CABIZW010000004.1"/>
</dbReference>
<dbReference type="Proteomes" id="UP000285159">
    <property type="component" value="Unassembled WGS sequence"/>
</dbReference>
<gene>
    <name evidence="2" type="ORF">B5F24_08460</name>
    <name evidence="3" type="ORF">DWX38_09820</name>
</gene>
<evidence type="ECO:0000313" key="4">
    <source>
        <dbReference type="Proteomes" id="UP000196587"/>
    </source>
</evidence>
<comment type="caution">
    <text evidence="2">The sequence shown here is derived from an EMBL/GenBank/DDBJ whole genome shotgun (WGS) entry which is preliminary data.</text>
</comment>
<dbReference type="Pfam" id="PF14734">
    <property type="entry name" value="DUF4469"/>
    <property type="match status" value="1"/>
</dbReference>
<evidence type="ECO:0000259" key="1">
    <source>
        <dbReference type="Pfam" id="PF14734"/>
    </source>
</evidence>